<feature type="repeat" description="ANK" evidence="3">
    <location>
        <begin position="53"/>
        <end position="85"/>
    </location>
</feature>
<evidence type="ECO:0000256" key="4">
    <source>
        <dbReference type="SAM" id="MobiDB-lite"/>
    </source>
</evidence>
<dbReference type="PROSITE" id="PS50297">
    <property type="entry name" value="ANK_REP_REGION"/>
    <property type="match status" value="3"/>
</dbReference>
<dbReference type="PROSITE" id="PS50088">
    <property type="entry name" value="ANK_REPEAT"/>
    <property type="match status" value="3"/>
</dbReference>
<proteinExistence type="predicted"/>
<name>A0A7J5ZYY5_AMEME</name>
<dbReference type="EMBL" id="JAAGNN010000021">
    <property type="protein sequence ID" value="KAF4075131.1"/>
    <property type="molecule type" value="Genomic_DNA"/>
</dbReference>
<evidence type="ECO:0000313" key="5">
    <source>
        <dbReference type="EMBL" id="KAF4075131.1"/>
    </source>
</evidence>
<evidence type="ECO:0000256" key="1">
    <source>
        <dbReference type="ARBA" id="ARBA00022737"/>
    </source>
</evidence>
<dbReference type="AlphaFoldDB" id="A0A7J5ZYY5"/>
<protein>
    <recommendedName>
        <fullName evidence="7">Ankyrin repeat domain 10a</fullName>
    </recommendedName>
</protein>
<dbReference type="InterPro" id="IPR036770">
    <property type="entry name" value="Ankyrin_rpt-contain_sf"/>
</dbReference>
<dbReference type="PANTHER" id="PTHR24201:SF12">
    <property type="entry name" value="ANKYRIN REPEAT DOMAIN 10"/>
    <property type="match status" value="1"/>
</dbReference>
<accession>A0A7J5ZYY5</accession>
<dbReference type="Pfam" id="PF00023">
    <property type="entry name" value="Ank"/>
    <property type="match status" value="1"/>
</dbReference>
<gene>
    <name evidence="5" type="ORF">AMELA_G00231010</name>
</gene>
<dbReference type="SMART" id="SM00248">
    <property type="entry name" value="ANK"/>
    <property type="match status" value="5"/>
</dbReference>
<keyword evidence="1" id="KW-0677">Repeat</keyword>
<dbReference type="GO" id="GO:0005634">
    <property type="term" value="C:nucleus"/>
    <property type="evidence" value="ECO:0007669"/>
    <property type="project" value="TreeGrafter"/>
</dbReference>
<dbReference type="SUPFAM" id="SSF48403">
    <property type="entry name" value="Ankyrin repeat"/>
    <property type="match status" value="1"/>
</dbReference>
<evidence type="ECO:0000256" key="3">
    <source>
        <dbReference type="PROSITE-ProRule" id="PRU00023"/>
    </source>
</evidence>
<reference evidence="5 6" key="1">
    <citation type="submission" date="2020-02" db="EMBL/GenBank/DDBJ databases">
        <title>A chromosome-scale genome assembly of the black bullhead catfish (Ameiurus melas).</title>
        <authorList>
            <person name="Wen M."/>
            <person name="Zham M."/>
            <person name="Cabau C."/>
            <person name="Klopp C."/>
            <person name="Donnadieu C."/>
            <person name="Roques C."/>
            <person name="Bouchez O."/>
            <person name="Lampietro C."/>
            <person name="Jouanno E."/>
            <person name="Herpin A."/>
            <person name="Louis A."/>
            <person name="Berthelot C."/>
            <person name="Parey E."/>
            <person name="Roest-Crollius H."/>
            <person name="Braasch I."/>
            <person name="Postlethwait J."/>
            <person name="Robinson-Rechavi M."/>
            <person name="Echchiki A."/>
            <person name="Begum T."/>
            <person name="Montfort J."/>
            <person name="Schartl M."/>
            <person name="Bobe J."/>
            <person name="Guiguen Y."/>
        </authorList>
    </citation>
    <scope>NUCLEOTIDE SEQUENCE [LARGE SCALE GENOMIC DNA]</scope>
    <source>
        <strain evidence="5">M_S1</strain>
        <tissue evidence="5">Blood</tissue>
    </source>
</reference>
<evidence type="ECO:0000256" key="2">
    <source>
        <dbReference type="ARBA" id="ARBA00023043"/>
    </source>
</evidence>
<evidence type="ECO:0008006" key="7">
    <source>
        <dbReference type="Google" id="ProtNLM"/>
    </source>
</evidence>
<feature type="repeat" description="ANK" evidence="3">
    <location>
        <begin position="120"/>
        <end position="152"/>
    </location>
</feature>
<keyword evidence="6" id="KW-1185">Reference proteome</keyword>
<comment type="caution">
    <text evidence="5">The sequence shown here is derived from an EMBL/GenBank/DDBJ whole genome shotgun (WGS) entry which is preliminary data.</text>
</comment>
<dbReference type="InterPro" id="IPR002110">
    <property type="entry name" value="Ankyrin_rpt"/>
</dbReference>
<dbReference type="Gene3D" id="1.25.40.20">
    <property type="entry name" value="Ankyrin repeat-containing domain"/>
    <property type="match status" value="1"/>
</dbReference>
<organism evidence="5 6">
    <name type="scientific">Ameiurus melas</name>
    <name type="common">Black bullhead</name>
    <name type="synonym">Silurus melas</name>
    <dbReference type="NCBI Taxonomy" id="219545"/>
    <lineage>
        <taxon>Eukaryota</taxon>
        <taxon>Metazoa</taxon>
        <taxon>Chordata</taxon>
        <taxon>Craniata</taxon>
        <taxon>Vertebrata</taxon>
        <taxon>Euteleostomi</taxon>
        <taxon>Actinopterygii</taxon>
        <taxon>Neopterygii</taxon>
        <taxon>Teleostei</taxon>
        <taxon>Ostariophysi</taxon>
        <taxon>Siluriformes</taxon>
        <taxon>Ictaluridae</taxon>
        <taxon>Ameiurus</taxon>
    </lineage>
</organism>
<dbReference type="Proteomes" id="UP000593565">
    <property type="component" value="Unassembled WGS sequence"/>
</dbReference>
<feature type="region of interest" description="Disordered" evidence="4">
    <location>
        <begin position="296"/>
        <end position="315"/>
    </location>
</feature>
<keyword evidence="2 3" id="KW-0040">ANK repeat</keyword>
<dbReference type="PANTHER" id="PTHR24201">
    <property type="entry name" value="ANK_REP_REGION DOMAIN-CONTAINING PROTEIN"/>
    <property type="match status" value="1"/>
</dbReference>
<feature type="repeat" description="ANK" evidence="3">
    <location>
        <begin position="87"/>
        <end position="119"/>
    </location>
</feature>
<dbReference type="Pfam" id="PF13637">
    <property type="entry name" value="Ank_4"/>
    <property type="match status" value="1"/>
</dbReference>
<dbReference type="InterPro" id="IPR050776">
    <property type="entry name" value="Ank_Repeat/CDKN_Inhibitor"/>
</dbReference>
<evidence type="ECO:0000313" key="6">
    <source>
        <dbReference type="Proteomes" id="UP000593565"/>
    </source>
</evidence>
<sequence length="401" mass="44282">MSVSIELGFSNDEVLSTRFPLHRACRDGDVRALCSLLQRSDDRAQLQAEDSFYGWTPIHWAAHFGKLECVLRLVQVGCEVNAVTTRFLQTPAHIAAFGGHPECLVWLLQAGAEINRQDYMGEAPIHKAARAGSMDCINALLFSGAKPDEHPYSCGNECSHYRFLQYLHTGKLSRLRNTNGLTAADLANAQGFQDCAQLLSNAENQLKHLNGFGHNGTDLTHIQGRSLLNGLTNRKRLHDCSEPNHVKKARVDGMDFPVKTVSAMEEDIECMHVESAPDNQSDGTIEIATGLSNGHTQEKSFDTNGHCPPPHQPDAPDLGSNMCGSLHLSGSPSSYMSLRPLWATFSSDFSDHLHYGHYHGFGDTAEDLEDTGSRHEHITTVKLEQHYNQEVLNAMQLFHGS</sequence>